<dbReference type="Gene3D" id="3.40.50.20">
    <property type="match status" value="1"/>
</dbReference>
<dbReference type="GO" id="GO:0016874">
    <property type="term" value="F:ligase activity"/>
    <property type="evidence" value="ECO:0007669"/>
    <property type="project" value="UniProtKB-KW"/>
</dbReference>
<evidence type="ECO:0000256" key="3">
    <source>
        <dbReference type="ARBA" id="ARBA00022840"/>
    </source>
</evidence>
<dbReference type="RefSeq" id="WP_090916787.1">
    <property type="nucleotide sequence ID" value="NZ_FMVM01000003.1"/>
</dbReference>
<keyword evidence="2 4" id="KW-0547">Nucleotide-binding</keyword>
<evidence type="ECO:0000313" key="6">
    <source>
        <dbReference type="EMBL" id="SCY21194.1"/>
    </source>
</evidence>
<dbReference type="GO" id="GO:0046872">
    <property type="term" value="F:metal ion binding"/>
    <property type="evidence" value="ECO:0007669"/>
    <property type="project" value="InterPro"/>
</dbReference>
<keyword evidence="1" id="KW-0436">Ligase</keyword>
<accession>A0A1G5E2J7</accession>
<dbReference type="Proteomes" id="UP000198538">
    <property type="component" value="Unassembled WGS sequence"/>
</dbReference>
<keyword evidence="7" id="KW-1185">Reference proteome</keyword>
<dbReference type="STRING" id="582692.SAMN05720606_103130"/>
<evidence type="ECO:0000313" key="7">
    <source>
        <dbReference type="Proteomes" id="UP000198538"/>
    </source>
</evidence>
<evidence type="ECO:0000256" key="1">
    <source>
        <dbReference type="ARBA" id="ARBA00022598"/>
    </source>
</evidence>
<organism evidence="6 7">
    <name type="scientific">Paenibacillus polysaccharolyticus</name>
    <dbReference type="NCBI Taxonomy" id="582692"/>
    <lineage>
        <taxon>Bacteria</taxon>
        <taxon>Bacillati</taxon>
        <taxon>Bacillota</taxon>
        <taxon>Bacilli</taxon>
        <taxon>Bacillales</taxon>
        <taxon>Paenibacillaceae</taxon>
        <taxon>Paenibacillus</taxon>
    </lineage>
</organism>
<dbReference type="Pfam" id="PF13535">
    <property type="entry name" value="ATP-grasp_4"/>
    <property type="match status" value="1"/>
</dbReference>
<sequence>MRTVVINRLSPDKIDYRECLRGIVGEFILFTKPKHAEHFSSCFDKTISIENMDNSDMIYSKIVDLHQEVRIDHIIALTEFELIKVGQLRDYLNIDGQNEVSATAFRDKTKMKDYLKGKVETPTYMRINNIFELFEFKKKYGFPFVIKPVDGAGSMGVKVITDEDSYQSFLQDGVQSGLEVETFIKGDMYHIDGLFHKEQLLFACPSLYINGCLAFQDNKYLAAVMLDIENPLFKRLNQKVLDVLLSMPVPDHTIAFHAEFFHTNDDQIIFCEIASRVGGGKIADCVKYATGVDLLKEAFRAQCGLDVEIAAHYYQPLGYIQIPPKRGRLLAIDKEPPFDWVINCSIKNEHIGASFNGPESSADTIASLLVHGEGHKDIVEKFETLYNWYEKTTVWEIQEGQVK</sequence>
<name>A0A1G5E2J7_9BACL</name>
<feature type="domain" description="ATP-grasp" evidence="5">
    <location>
        <begin position="111"/>
        <end position="303"/>
    </location>
</feature>
<dbReference type="Gene3D" id="3.30.1490.20">
    <property type="entry name" value="ATP-grasp fold, A domain"/>
    <property type="match status" value="1"/>
</dbReference>
<dbReference type="SUPFAM" id="SSF56059">
    <property type="entry name" value="Glutathione synthetase ATP-binding domain-like"/>
    <property type="match status" value="1"/>
</dbReference>
<evidence type="ECO:0000259" key="5">
    <source>
        <dbReference type="PROSITE" id="PS50975"/>
    </source>
</evidence>
<keyword evidence="3 4" id="KW-0067">ATP-binding</keyword>
<reference evidence="7" key="1">
    <citation type="submission" date="2016-10" db="EMBL/GenBank/DDBJ databases">
        <authorList>
            <person name="Varghese N."/>
            <person name="Submissions S."/>
        </authorList>
    </citation>
    <scope>NUCLEOTIDE SEQUENCE [LARGE SCALE GENOMIC DNA]</scope>
    <source>
        <strain evidence="7">BL9</strain>
    </source>
</reference>
<dbReference type="Gene3D" id="3.30.470.20">
    <property type="entry name" value="ATP-grasp fold, B domain"/>
    <property type="match status" value="1"/>
</dbReference>
<evidence type="ECO:0000256" key="2">
    <source>
        <dbReference type="ARBA" id="ARBA00022741"/>
    </source>
</evidence>
<protein>
    <submittedName>
        <fullName evidence="6">Biotin carboxylase</fullName>
    </submittedName>
</protein>
<evidence type="ECO:0000256" key="4">
    <source>
        <dbReference type="PROSITE-ProRule" id="PRU00409"/>
    </source>
</evidence>
<dbReference type="InterPro" id="IPR013815">
    <property type="entry name" value="ATP_grasp_subdomain_1"/>
</dbReference>
<dbReference type="EMBL" id="FMVM01000003">
    <property type="protein sequence ID" value="SCY21194.1"/>
    <property type="molecule type" value="Genomic_DNA"/>
</dbReference>
<dbReference type="PANTHER" id="PTHR43585:SF2">
    <property type="entry name" value="ATP-GRASP ENZYME FSQD"/>
    <property type="match status" value="1"/>
</dbReference>
<dbReference type="InterPro" id="IPR011761">
    <property type="entry name" value="ATP-grasp"/>
</dbReference>
<dbReference type="GO" id="GO:0005524">
    <property type="term" value="F:ATP binding"/>
    <property type="evidence" value="ECO:0007669"/>
    <property type="project" value="UniProtKB-UniRule"/>
</dbReference>
<dbReference type="AlphaFoldDB" id="A0A1G5E2J7"/>
<dbReference type="PANTHER" id="PTHR43585">
    <property type="entry name" value="FUMIPYRROLE BIOSYNTHESIS PROTEIN C"/>
    <property type="match status" value="1"/>
</dbReference>
<gene>
    <name evidence="6" type="ORF">SAMN05720606_103130</name>
</gene>
<dbReference type="PROSITE" id="PS50975">
    <property type="entry name" value="ATP_GRASP"/>
    <property type="match status" value="1"/>
</dbReference>
<dbReference type="InterPro" id="IPR052032">
    <property type="entry name" value="ATP-dep_AA_Ligase"/>
</dbReference>
<proteinExistence type="predicted"/>